<dbReference type="Gene3D" id="3.40.140.10">
    <property type="entry name" value="Cytidine Deaminase, domain 2"/>
    <property type="match status" value="1"/>
</dbReference>
<keyword evidence="3" id="KW-0378">Hydrolase</keyword>
<protein>
    <submittedName>
        <fullName evidence="6">Deoxycytidylate deaminase</fullName>
    </submittedName>
</protein>
<dbReference type="InterPro" id="IPR016193">
    <property type="entry name" value="Cytidine_deaminase-like"/>
</dbReference>
<gene>
    <name evidence="6" type="ORF">DYU05_17920</name>
</gene>
<dbReference type="RefSeq" id="WP_117384522.1">
    <property type="nucleotide sequence ID" value="NZ_QWDE01000004.1"/>
</dbReference>
<dbReference type="PANTHER" id="PTHR11086">
    <property type="entry name" value="DEOXYCYTIDYLATE DEAMINASE-RELATED"/>
    <property type="match status" value="1"/>
</dbReference>
<dbReference type="Proteomes" id="UP000260823">
    <property type="component" value="Unassembled WGS sequence"/>
</dbReference>
<dbReference type="AlphaFoldDB" id="A0A3E2NL54"/>
<proteinExistence type="inferred from homology"/>
<dbReference type="EMBL" id="QWDE01000004">
    <property type="protein sequence ID" value="RFZ81701.1"/>
    <property type="molecule type" value="Genomic_DNA"/>
</dbReference>
<dbReference type="GO" id="GO:0004132">
    <property type="term" value="F:dCMP deaminase activity"/>
    <property type="evidence" value="ECO:0007669"/>
    <property type="project" value="TreeGrafter"/>
</dbReference>
<evidence type="ECO:0000313" key="7">
    <source>
        <dbReference type="Proteomes" id="UP000260823"/>
    </source>
</evidence>
<dbReference type="InterPro" id="IPR016192">
    <property type="entry name" value="APOBEC/CMP_deaminase_Zn-bd"/>
</dbReference>
<feature type="domain" description="CMP/dCMP-type deaminase" evidence="5">
    <location>
        <begin position="259"/>
        <end position="446"/>
    </location>
</feature>
<dbReference type="GO" id="GO:0008270">
    <property type="term" value="F:zinc ion binding"/>
    <property type="evidence" value="ECO:0007669"/>
    <property type="project" value="InterPro"/>
</dbReference>
<dbReference type="PANTHER" id="PTHR11086:SF18">
    <property type="entry name" value="DEOXYCYTIDYLATE DEAMINASE"/>
    <property type="match status" value="1"/>
</dbReference>
<evidence type="ECO:0000256" key="2">
    <source>
        <dbReference type="ARBA" id="ARBA00022723"/>
    </source>
</evidence>
<dbReference type="GO" id="GO:0005737">
    <property type="term" value="C:cytoplasm"/>
    <property type="evidence" value="ECO:0007669"/>
    <property type="project" value="TreeGrafter"/>
</dbReference>
<dbReference type="InterPro" id="IPR015517">
    <property type="entry name" value="dCMP_deaminase-rel"/>
</dbReference>
<keyword evidence="4" id="KW-0862">Zinc</keyword>
<name>A0A3E2NL54_9SPHI</name>
<evidence type="ECO:0000313" key="6">
    <source>
        <dbReference type="EMBL" id="RFZ81701.1"/>
    </source>
</evidence>
<keyword evidence="7" id="KW-1185">Reference proteome</keyword>
<dbReference type="InterPro" id="IPR002125">
    <property type="entry name" value="CMP_dCMP_dom"/>
</dbReference>
<comment type="similarity">
    <text evidence="1">Belongs to the cytidine and deoxycytidylate deaminase family.</text>
</comment>
<keyword evidence="2" id="KW-0479">Metal-binding</keyword>
<dbReference type="PROSITE" id="PS51747">
    <property type="entry name" value="CYT_DCMP_DEAMINASES_2"/>
    <property type="match status" value="1"/>
</dbReference>
<evidence type="ECO:0000256" key="4">
    <source>
        <dbReference type="ARBA" id="ARBA00022833"/>
    </source>
</evidence>
<dbReference type="InterPro" id="IPR027417">
    <property type="entry name" value="P-loop_NTPase"/>
</dbReference>
<dbReference type="Gene3D" id="3.40.50.300">
    <property type="entry name" value="P-loop containing nucleotide triphosphate hydrolases"/>
    <property type="match status" value="1"/>
</dbReference>
<evidence type="ECO:0000256" key="1">
    <source>
        <dbReference type="ARBA" id="ARBA00006576"/>
    </source>
</evidence>
<dbReference type="NCBIfam" id="NF041025">
    <property type="entry name" value="antiphage_deaminase"/>
    <property type="match status" value="1"/>
</dbReference>
<dbReference type="PROSITE" id="PS00903">
    <property type="entry name" value="CYT_DCMP_DEAMINASES_1"/>
    <property type="match status" value="1"/>
</dbReference>
<sequence>MSLSLRNLIEQKVEITRSQTSRQKVENTLTEEIIIGICAPIGSMREEVIQSLKHQMSDAYNYEVQVIKLSNFISEYNNIELIEKPGQTRQFTELMNKIEGGDQLRKKTNSNSCLVEFAIMQILNERFGRDVVNTDQDINELIIELKTRRKCYIIDSLKNKEELDLLRAVYGGIFYCISVFSPDFEKRNILARKNLSHTEIDKLISTDEYENNTHGQNVRNTFIEGDFFIRVSEANKHNVNTKLSRFLNIIFESEIVTPAPDEIAMYEAKSAAGNSACLSRQVGASITNDKGEIISRGWNDVPKFGGNLYKDGDQEDHRCITTKLCSNDLKKDDLTEDIAKNILSNTTLHQMLFASKTQLEIREITETLKKTIRSNSKVKDLIEFSRSVHAEMHAIIIGSQLAGRRMIGGKLFCTTYPCHNCARHIIVAGIKEIFYIEPYKKSLGTILHEDALTEDENSNENKTKILMFDGVAPRRYLEFFTLKSPRKGIDGKVIVIDKKKIYPKSRLTLQALPTLEMQSVHSLTESGIL</sequence>
<organism evidence="6 7">
    <name type="scientific">Mucilaginibacter terrenus</name>
    <dbReference type="NCBI Taxonomy" id="2482727"/>
    <lineage>
        <taxon>Bacteria</taxon>
        <taxon>Pseudomonadati</taxon>
        <taxon>Bacteroidota</taxon>
        <taxon>Sphingobacteriia</taxon>
        <taxon>Sphingobacteriales</taxon>
        <taxon>Sphingobacteriaceae</taxon>
        <taxon>Mucilaginibacter</taxon>
    </lineage>
</organism>
<accession>A0A3E2NL54</accession>
<evidence type="ECO:0000256" key="3">
    <source>
        <dbReference type="ARBA" id="ARBA00022801"/>
    </source>
</evidence>
<comment type="caution">
    <text evidence="6">The sequence shown here is derived from an EMBL/GenBank/DDBJ whole genome shotgun (WGS) entry which is preliminary data.</text>
</comment>
<evidence type="ECO:0000259" key="5">
    <source>
        <dbReference type="PROSITE" id="PS51747"/>
    </source>
</evidence>
<dbReference type="OrthoDB" id="9788517at2"/>
<reference evidence="6 7" key="1">
    <citation type="submission" date="2018-08" db="EMBL/GenBank/DDBJ databases">
        <title>Mucilaginibacter terrae sp. nov., isolated from manganese diggings.</title>
        <authorList>
            <person name="Huang Y."/>
            <person name="Zhou Z."/>
        </authorList>
    </citation>
    <scope>NUCLEOTIDE SEQUENCE [LARGE SCALE GENOMIC DNA]</scope>
    <source>
        <strain evidence="6 7">ZH6</strain>
    </source>
</reference>
<dbReference type="Pfam" id="PF00383">
    <property type="entry name" value="dCMP_cyt_deam_1"/>
    <property type="match status" value="1"/>
</dbReference>
<dbReference type="SUPFAM" id="SSF53927">
    <property type="entry name" value="Cytidine deaminase-like"/>
    <property type="match status" value="1"/>
</dbReference>